<feature type="chain" id="PRO_5003425900" description="Gliding motility-associated protein GldM N-terminal domain-containing protein" evidence="1">
    <location>
        <begin position="22"/>
        <end position="241"/>
    </location>
</feature>
<evidence type="ECO:0008006" key="4">
    <source>
        <dbReference type="Google" id="ProtNLM"/>
    </source>
</evidence>
<gene>
    <name evidence="2" type="ORF">HMPREF9431_00790</name>
</gene>
<keyword evidence="1" id="KW-0732">Signal</keyword>
<evidence type="ECO:0000313" key="3">
    <source>
        <dbReference type="Proteomes" id="UP000005141"/>
    </source>
</evidence>
<protein>
    <recommendedName>
        <fullName evidence="4">Gliding motility-associated protein GldM N-terminal domain-containing protein</fullName>
    </recommendedName>
</protein>
<evidence type="ECO:0000256" key="1">
    <source>
        <dbReference type="SAM" id="SignalP"/>
    </source>
</evidence>
<sequence>MKLRIVSCIILLGTAFGHTYAQQTDPALCAAVEQQTLMLQSLYNKRNKTQQKIIAAEAAVTVAMDRVHHVENKMLDYLSNVQGAMQNLYQIKRAGELVAVEIPSNIKLVRQSIPGHLKGTAITALVSDRIKDVTMEMTSLLPFMKQLVTSGSYNVDDVDEHGNSVTKSHKVNLLNSAERYYVANNIVSKLESINLSLYLMAWEIRTYSWMALWYGLDPDGWLAIMSGKNIVEGLINDWKYL</sequence>
<dbReference type="EMBL" id="ADGI01000025">
    <property type="protein sequence ID" value="EGV33554.1"/>
    <property type="molecule type" value="Genomic_DNA"/>
</dbReference>
<dbReference type="Proteomes" id="UP000005141">
    <property type="component" value="Unassembled WGS sequence"/>
</dbReference>
<evidence type="ECO:0000313" key="2">
    <source>
        <dbReference type="EMBL" id="EGV33554.1"/>
    </source>
</evidence>
<keyword evidence="3" id="KW-1185">Reference proteome</keyword>
<name>G1WAE5_9BACT</name>
<comment type="caution">
    <text evidence="2">The sequence shown here is derived from an EMBL/GenBank/DDBJ whole genome shotgun (WGS) entry which is preliminary data.</text>
</comment>
<reference evidence="2 3" key="1">
    <citation type="submission" date="2011-07" db="EMBL/GenBank/DDBJ databases">
        <title>The Genome Sequence of Prevotella oulorum F0390.</title>
        <authorList>
            <consortium name="The Broad Institute Genome Sequencing Platform"/>
            <consortium name="The Broad Institute Genome Sequencing Center for Infectious Disease"/>
            <person name="Earl A."/>
            <person name="Ward D."/>
            <person name="Feldgarden M."/>
            <person name="Gevers D."/>
            <person name="Izard J."/>
            <person name="Ganesan A."/>
            <person name="Baranova O.V."/>
            <person name="Blanton J.M."/>
            <person name="Tanner A.C."/>
            <person name="Dewhirst F.E."/>
            <person name="Young S.K."/>
            <person name="Zeng Q."/>
            <person name="Gargeya S."/>
            <person name="Fitzgerald M."/>
            <person name="Haas B."/>
            <person name="Abouelleil A."/>
            <person name="Alvarado L."/>
            <person name="Arachchi H.M."/>
            <person name="Berlin A."/>
            <person name="Brown A."/>
            <person name="Chapman S.B."/>
            <person name="Chen Z."/>
            <person name="Dunbar C."/>
            <person name="Freedman E."/>
            <person name="Gearin G."/>
            <person name="Gellesch M."/>
            <person name="Goldberg J."/>
            <person name="Griggs A."/>
            <person name="Gujja S."/>
            <person name="Heiman D."/>
            <person name="Howarth C."/>
            <person name="Larson L."/>
            <person name="Lui A."/>
            <person name="MacDonald P.J.P."/>
            <person name="Mehta T."/>
            <person name="Montmayeur A."/>
            <person name="Murphy C."/>
            <person name="Neiman D."/>
            <person name="Pearson M."/>
            <person name="Priest M."/>
            <person name="Roberts A."/>
            <person name="Saif S."/>
            <person name="Shea T."/>
            <person name="Shenoy N."/>
            <person name="Sisk P."/>
            <person name="Stolte C."/>
            <person name="Sykes S."/>
            <person name="Wortman J."/>
            <person name="Nusbaum C."/>
            <person name="Birren B."/>
        </authorList>
    </citation>
    <scope>NUCLEOTIDE SEQUENCE [LARGE SCALE GENOMIC DNA]</scope>
    <source>
        <strain evidence="2 3">F0390</strain>
    </source>
</reference>
<feature type="signal peptide" evidence="1">
    <location>
        <begin position="1"/>
        <end position="21"/>
    </location>
</feature>
<dbReference type="OrthoDB" id="1064286at2"/>
<dbReference type="eggNOG" id="ENOG502ZA1V">
    <property type="taxonomic scope" value="Bacteria"/>
</dbReference>
<dbReference type="HOGENOM" id="CLU_1151018_0_0_10"/>
<organism evidence="2 3">
    <name type="scientific">Segatella oulorum F0390</name>
    <dbReference type="NCBI Taxonomy" id="702438"/>
    <lineage>
        <taxon>Bacteria</taxon>
        <taxon>Pseudomonadati</taxon>
        <taxon>Bacteroidota</taxon>
        <taxon>Bacteroidia</taxon>
        <taxon>Bacteroidales</taxon>
        <taxon>Prevotellaceae</taxon>
        <taxon>Segatella</taxon>
    </lineage>
</organism>
<dbReference type="PATRIC" id="fig|702438.4.peg.807"/>
<proteinExistence type="predicted"/>
<accession>G1WAE5</accession>
<dbReference type="RefSeq" id="WP_004379796.1">
    <property type="nucleotide sequence ID" value="NZ_JH114215.1"/>
</dbReference>
<dbReference type="AlphaFoldDB" id="G1WAE5"/>
<dbReference type="GeneID" id="95425487"/>